<evidence type="ECO:0000313" key="2">
    <source>
        <dbReference type="EMBL" id="KAK9719142.1"/>
    </source>
</evidence>
<comment type="caution">
    <text evidence="2">The sequence shown here is derived from an EMBL/GenBank/DDBJ whole genome shotgun (WGS) entry which is preliminary data.</text>
</comment>
<evidence type="ECO:0000313" key="3">
    <source>
        <dbReference type="Proteomes" id="UP001458880"/>
    </source>
</evidence>
<proteinExistence type="predicted"/>
<name>A0AAW1KJI6_POPJA</name>
<gene>
    <name evidence="2" type="ORF">QE152_g22793</name>
</gene>
<dbReference type="Proteomes" id="UP001458880">
    <property type="component" value="Unassembled WGS sequence"/>
</dbReference>
<sequence>MGGRGRTSFAPSICAPETSPPRPFHRIPPGSVCVGAAAPERIRRHNEIARKIAAHCRSKGWTVEEEPHIRHPLGHLYKPDIVIHREGLPSVVCDVQVSWDGYEPLGEISKGRMTTIYSGPQPAEDGRGRPSYTFRQCSAPGGFGLAATQRPPLLWLFQTNLKPAASIPA</sequence>
<accession>A0AAW1KJI6</accession>
<dbReference type="AlphaFoldDB" id="A0AAW1KJI6"/>
<protein>
    <submittedName>
        <fullName evidence="2">Uncharacterized protein</fullName>
    </submittedName>
</protein>
<dbReference type="EMBL" id="JASPKY010000222">
    <property type="protein sequence ID" value="KAK9719142.1"/>
    <property type="molecule type" value="Genomic_DNA"/>
</dbReference>
<feature type="region of interest" description="Disordered" evidence="1">
    <location>
        <begin position="1"/>
        <end position="23"/>
    </location>
</feature>
<reference evidence="2 3" key="1">
    <citation type="journal article" date="2024" name="BMC Genomics">
        <title>De novo assembly and annotation of Popillia japonica's genome with initial clues to its potential as an invasive pest.</title>
        <authorList>
            <person name="Cucini C."/>
            <person name="Boschi S."/>
            <person name="Funari R."/>
            <person name="Cardaioli E."/>
            <person name="Iannotti N."/>
            <person name="Marturano G."/>
            <person name="Paoli F."/>
            <person name="Bruttini M."/>
            <person name="Carapelli A."/>
            <person name="Frati F."/>
            <person name="Nardi F."/>
        </authorList>
    </citation>
    <scope>NUCLEOTIDE SEQUENCE [LARGE SCALE GENOMIC DNA]</scope>
    <source>
        <strain evidence="2">DMR45628</strain>
    </source>
</reference>
<organism evidence="2 3">
    <name type="scientific">Popillia japonica</name>
    <name type="common">Japanese beetle</name>
    <dbReference type="NCBI Taxonomy" id="7064"/>
    <lineage>
        <taxon>Eukaryota</taxon>
        <taxon>Metazoa</taxon>
        <taxon>Ecdysozoa</taxon>
        <taxon>Arthropoda</taxon>
        <taxon>Hexapoda</taxon>
        <taxon>Insecta</taxon>
        <taxon>Pterygota</taxon>
        <taxon>Neoptera</taxon>
        <taxon>Endopterygota</taxon>
        <taxon>Coleoptera</taxon>
        <taxon>Polyphaga</taxon>
        <taxon>Scarabaeiformia</taxon>
        <taxon>Scarabaeidae</taxon>
        <taxon>Rutelinae</taxon>
        <taxon>Popillia</taxon>
    </lineage>
</organism>
<keyword evidence="3" id="KW-1185">Reference proteome</keyword>
<evidence type="ECO:0000256" key="1">
    <source>
        <dbReference type="SAM" id="MobiDB-lite"/>
    </source>
</evidence>